<feature type="region of interest" description="Disordered" evidence="8">
    <location>
        <begin position="1"/>
        <end position="48"/>
    </location>
</feature>
<evidence type="ECO:0000313" key="11">
    <source>
        <dbReference type="Proteomes" id="UP000318741"/>
    </source>
</evidence>
<evidence type="ECO:0000256" key="8">
    <source>
        <dbReference type="SAM" id="MobiDB-lite"/>
    </source>
</evidence>
<dbReference type="PROSITE" id="PS50011">
    <property type="entry name" value="PROTEIN_KINASE_DOM"/>
    <property type="match status" value="1"/>
</dbReference>
<dbReference type="Proteomes" id="UP000318741">
    <property type="component" value="Chromosome"/>
</dbReference>
<evidence type="ECO:0000256" key="1">
    <source>
        <dbReference type="ARBA" id="ARBA00012513"/>
    </source>
</evidence>
<dbReference type="GO" id="GO:0005524">
    <property type="term" value="F:ATP binding"/>
    <property type="evidence" value="ECO:0007669"/>
    <property type="project" value="UniProtKB-UniRule"/>
</dbReference>
<feature type="domain" description="Protein kinase" evidence="9">
    <location>
        <begin position="51"/>
        <end position="323"/>
    </location>
</feature>
<evidence type="ECO:0000256" key="6">
    <source>
        <dbReference type="ARBA" id="ARBA00022840"/>
    </source>
</evidence>
<evidence type="ECO:0000259" key="9">
    <source>
        <dbReference type="PROSITE" id="PS50011"/>
    </source>
</evidence>
<evidence type="ECO:0000313" key="10">
    <source>
        <dbReference type="EMBL" id="QDT14959.1"/>
    </source>
</evidence>
<dbReference type="Gene3D" id="3.30.200.20">
    <property type="entry name" value="Phosphorylase Kinase, domain 1"/>
    <property type="match status" value="1"/>
</dbReference>
<dbReference type="PANTHER" id="PTHR43289">
    <property type="entry name" value="MITOGEN-ACTIVATED PROTEIN KINASE KINASE KINASE 20-RELATED"/>
    <property type="match status" value="1"/>
</dbReference>
<dbReference type="GO" id="GO:0004674">
    <property type="term" value="F:protein serine/threonine kinase activity"/>
    <property type="evidence" value="ECO:0007669"/>
    <property type="project" value="UniProtKB-KW"/>
</dbReference>
<dbReference type="SMART" id="SM00220">
    <property type="entry name" value="S_TKc"/>
    <property type="match status" value="1"/>
</dbReference>
<dbReference type="PROSITE" id="PS00108">
    <property type="entry name" value="PROTEIN_KINASE_ST"/>
    <property type="match status" value="1"/>
</dbReference>
<keyword evidence="4 7" id="KW-0547">Nucleotide-binding</keyword>
<keyword evidence="3 10" id="KW-0808">Transferase</keyword>
<dbReference type="AlphaFoldDB" id="A0A517P6F4"/>
<dbReference type="PANTHER" id="PTHR43289:SF6">
    <property type="entry name" value="SERINE_THREONINE-PROTEIN KINASE NEKL-3"/>
    <property type="match status" value="1"/>
</dbReference>
<dbReference type="CDD" id="cd14014">
    <property type="entry name" value="STKc_PknB_like"/>
    <property type="match status" value="1"/>
</dbReference>
<dbReference type="KEGG" id="acaf:CA12_10390"/>
<keyword evidence="5 10" id="KW-0418">Kinase</keyword>
<reference evidence="10 11" key="1">
    <citation type="submission" date="2019-02" db="EMBL/GenBank/DDBJ databases">
        <title>Deep-cultivation of Planctomycetes and their phenomic and genomic characterization uncovers novel biology.</title>
        <authorList>
            <person name="Wiegand S."/>
            <person name="Jogler M."/>
            <person name="Boedeker C."/>
            <person name="Pinto D."/>
            <person name="Vollmers J."/>
            <person name="Rivas-Marin E."/>
            <person name="Kohn T."/>
            <person name="Peeters S.H."/>
            <person name="Heuer A."/>
            <person name="Rast P."/>
            <person name="Oberbeckmann S."/>
            <person name="Bunk B."/>
            <person name="Jeske O."/>
            <person name="Meyerdierks A."/>
            <person name="Storesund J.E."/>
            <person name="Kallscheuer N."/>
            <person name="Luecker S."/>
            <person name="Lage O.M."/>
            <person name="Pohl T."/>
            <person name="Merkel B.J."/>
            <person name="Hornburger P."/>
            <person name="Mueller R.-W."/>
            <person name="Bruemmer F."/>
            <person name="Labrenz M."/>
            <person name="Spormann A.M."/>
            <person name="Op den Camp H."/>
            <person name="Overmann J."/>
            <person name="Amann R."/>
            <person name="Jetten M.S.M."/>
            <person name="Mascher T."/>
            <person name="Medema M.H."/>
            <person name="Devos D.P."/>
            <person name="Kaster A.-K."/>
            <person name="Ovreas L."/>
            <person name="Rohde M."/>
            <person name="Galperin M.Y."/>
            <person name="Jogler C."/>
        </authorList>
    </citation>
    <scope>NUCLEOTIDE SEQUENCE [LARGE SCALE GENOMIC DNA]</scope>
    <source>
        <strain evidence="10 11">CA12</strain>
    </source>
</reference>
<evidence type="ECO:0000256" key="7">
    <source>
        <dbReference type="PROSITE-ProRule" id="PRU10141"/>
    </source>
</evidence>
<evidence type="ECO:0000256" key="2">
    <source>
        <dbReference type="ARBA" id="ARBA00022527"/>
    </source>
</evidence>
<keyword evidence="11" id="KW-1185">Reference proteome</keyword>
<organism evidence="10 11">
    <name type="scientific">Alienimonas californiensis</name>
    <dbReference type="NCBI Taxonomy" id="2527989"/>
    <lineage>
        <taxon>Bacteria</taxon>
        <taxon>Pseudomonadati</taxon>
        <taxon>Planctomycetota</taxon>
        <taxon>Planctomycetia</taxon>
        <taxon>Planctomycetales</taxon>
        <taxon>Planctomycetaceae</taxon>
        <taxon>Alienimonas</taxon>
    </lineage>
</organism>
<accession>A0A517P6F4</accession>
<dbReference type="EMBL" id="CP036265">
    <property type="protein sequence ID" value="QDT14959.1"/>
    <property type="molecule type" value="Genomic_DNA"/>
</dbReference>
<feature type="compositionally biased region" description="Pro residues" evidence="8">
    <location>
        <begin position="1"/>
        <end position="11"/>
    </location>
</feature>
<dbReference type="InterPro" id="IPR011009">
    <property type="entry name" value="Kinase-like_dom_sf"/>
</dbReference>
<gene>
    <name evidence="10" type="primary">pknB_9</name>
    <name evidence="10" type="ORF">CA12_10390</name>
</gene>
<sequence>MADPELPPPAGLPAHPGSDPSQTVFRPSDSGKTPPREKPVDRPPPEHVGEFHILRKLGRGGMAEVYLAQQHGLNRQVALKVLRPDKLDEDDATMIRRFEQEALAAAALNHPNIVQVHSVGRVDGAGPNGGPLHYIAQEFVPGPTLREYLKRKGPPGAKIAIRLLKEIAGALAAAADAGIVHRDIKPENILLTKGGHAKVADFGLARLADRGEGSVTLTQEGMTLGTPLYMSPEQVRGDKLDARSDLYSLGVTAYHLLAGGPPFRGENPMAIAMKHLSATPRPLAELRPDLPPALCELVHKLMSRSPDGRYESAQALGEDLDALAAAVETNPAAAQKLKLAKLSAAPTPSAKPFGVDLFFQWPLRRHLSFLIPLCLLVGLIGAGIGWTQRPADPFLTPPPAPVGVKLPDADQQYAAALLEDSERGWLALLEYYGDVPAVAVRARDGLAKWYLDHERPGEARRQADKLTAAASVSLSGGQQLRYKANAEAVRALADLREGDEAEFRRRIAAFTAGPQRDAVDPGLSARLRDTIQAYGGLFNADVRDRWETAEPPGEAPAE</sequence>
<name>A0A517P6F4_9PLAN</name>
<dbReference type="InterPro" id="IPR000719">
    <property type="entry name" value="Prot_kinase_dom"/>
</dbReference>
<evidence type="ECO:0000256" key="4">
    <source>
        <dbReference type="ARBA" id="ARBA00022741"/>
    </source>
</evidence>
<proteinExistence type="predicted"/>
<protein>
    <recommendedName>
        <fullName evidence="1">non-specific serine/threonine protein kinase</fullName>
        <ecNumber evidence="1">2.7.11.1</ecNumber>
    </recommendedName>
</protein>
<dbReference type="SUPFAM" id="SSF56112">
    <property type="entry name" value="Protein kinase-like (PK-like)"/>
    <property type="match status" value="1"/>
</dbReference>
<dbReference type="Gene3D" id="1.10.510.10">
    <property type="entry name" value="Transferase(Phosphotransferase) domain 1"/>
    <property type="match status" value="1"/>
</dbReference>
<dbReference type="InterPro" id="IPR008271">
    <property type="entry name" value="Ser/Thr_kinase_AS"/>
</dbReference>
<dbReference type="RefSeq" id="WP_165700564.1">
    <property type="nucleotide sequence ID" value="NZ_CP036265.1"/>
</dbReference>
<feature type="compositionally biased region" description="Basic and acidic residues" evidence="8">
    <location>
        <begin position="34"/>
        <end position="48"/>
    </location>
</feature>
<keyword evidence="6 7" id="KW-0067">ATP-binding</keyword>
<dbReference type="EC" id="2.7.11.1" evidence="1"/>
<evidence type="ECO:0000256" key="3">
    <source>
        <dbReference type="ARBA" id="ARBA00022679"/>
    </source>
</evidence>
<feature type="binding site" evidence="7">
    <location>
        <position position="80"/>
    </location>
    <ligand>
        <name>ATP</name>
        <dbReference type="ChEBI" id="CHEBI:30616"/>
    </ligand>
</feature>
<evidence type="ECO:0000256" key="5">
    <source>
        <dbReference type="ARBA" id="ARBA00022777"/>
    </source>
</evidence>
<dbReference type="FunFam" id="1.10.510.10:FF:000021">
    <property type="entry name" value="Serine/threonine protein kinase"/>
    <property type="match status" value="1"/>
</dbReference>
<dbReference type="PROSITE" id="PS00107">
    <property type="entry name" value="PROTEIN_KINASE_ATP"/>
    <property type="match status" value="1"/>
</dbReference>
<dbReference type="Pfam" id="PF00069">
    <property type="entry name" value="Pkinase"/>
    <property type="match status" value="1"/>
</dbReference>
<keyword evidence="2" id="KW-0723">Serine/threonine-protein kinase</keyword>
<dbReference type="InterPro" id="IPR017441">
    <property type="entry name" value="Protein_kinase_ATP_BS"/>
</dbReference>